<feature type="signal peptide" evidence="2">
    <location>
        <begin position="1"/>
        <end position="17"/>
    </location>
</feature>
<evidence type="ECO:0000256" key="2">
    <source>
        <dbReference type="SAM" id="SignalP"/>
    </source>
</evidence>
<dbReference type="PANTHER" id="PTHR31207">
    <property type="entry name" value="ECA1 GAMETOGENESIS FAMILY PROTEIN (DUF784)-RELATED-RELATED"/>
    <property type="match status" value="1"/>
</dbReference>
<sequence length="133" mass="14868">MATFKVAILLLVIFSLANKVVVEAIAPDSQIEDGSPYNPPEPSPEEREYLEECARKITNECAKPIVTYVFTDDKKRVPTECCRKLVSAGQRCHNGLVQLLASFNKYRLLAAYFVAEGKVLWDECVLDAEYGGH</sequence>
<evidence type="ECO:0000259" key="3">
    <source>
        <dbReference type="Pfam" id="PF05617"/>
    </source>
</evidence>
<gene>
    <name evidence="4" type="ORF">SLEP1_g32171</name>
</gene>
<dbReference type="Pfam" id="PF05617">
    <property type="entry name" value="Prolamin_like"/>
    <property type="match status" value="1"/>
</dbReference>
<dbReference type="EMBL" id="BPVZ01000059">
    <property type="protein sequence ID" value="GKV22289.1"/>
    <property type="molecule type" value="Genomic_DNA"/>
</dbReference>
<reference evidence="4 5" key="1">
    <citation type="journal article" date="2021" name="Commun. Biol.">
        <title>The genome of Shorea leprosula (Dipterocarpaceae) highlights the ecological relevance of drought in aseasonal tropical rainforests.</title>
        <authorList>
            <person name="Ng K.K.S."/>
            <person name="Kobayashi M.J."/>
            <person name="Fawcett J.A."/>
            <person name="Hatakeyama M."/>
            <person name="Paape T."/>
            <person name="Ng C.H."/>
            <person name="Ang C.C."/>
            <person name="Tnah L.H."/>
            <person name="Lee C.T."/>
            <person name="Nishiyama T."/>
            <person name="Sese J."/>
            <person name="O'Brien M.J."/>
            <person name="Copetti D."/>
            <person name="Mohd Noor M.I."/>
            <person name="Ong R.C."/>
            <person name="Putra M."/>
            <person name="Sireger I.Z."/>
            <person name="Indrioko S."/>
            <person name="Kosugi Y."/>
            <person name="Izuno A."/>
            <person name="Isagi Y."/>
            <person name="Lee S.L."/>
            <person name="Shimizu K.K."/>
        </authorList>
    </citation>
    <scope>NUCLEOTIDE SEQUENCE [LARGE SCALE GENOMIC DNA]</scope>
    <source>
        <strain evidence="4">214</strain>
    </source>
</reference>
<dbReference type="Proteomes" id="UP001054252">
    <property type="component" value="Unassembled WGS sequence"/>
</dbReference>
<accession>A0AAV5KCI7</accession>
<evidence type="ECO:0000313" key="4">
    <source>
        <dbReference type="EMBL" id="GKV22289.1"/>
    </source>
</evidence>
<keyword evidence="1 2" id="KW-0732">Signal</keyword>
<dbReference type="AlphaFoldDB" id="A0AAV5KCI7"/>
<name>A0AAV5KCI7_9ROSI</name>
<dbReference type="InterPro" id="IPR040220">
    <property type="entry name" value="DD11"/>
</dbReference>
<proteinExistence type="predicted"/>
<feature type="chain" id="PRO_5043338399" description="Prolamin-like domain-containing protein" evidence="2">
    <location>
        <begin position="18"/>
        <end position="133"/>
    </location>
</feature>
<evidence type="ECO:0000256" key="1">
    <source>
        <dbReference type="ARBA" id="ARBA00022729"/>
    </source>
</evidence>
<dbReference type="PANTHER" id="PTHR31207:SF35">
    <property type="entry name" value="PROLAMIN-LIKE DOMAIN-CONTAINING PROTEIN"/>
    <property type="match status" value="1"/>
</dbReference>
<evidence type="ECO:0000313" key="5">
    <source>
        <dbReference type="Proteomes" id="UP001054252"/>
    </source>
</evidence>
<comment type="caution">
    <text evidence="4">The sequence shown here is derived from an EMBL/GenBank/DDBJ whole genome shotgun (WGS) entry which is preliminary data.</text>
</comment>
<dbReference type="InterPro" id="IPR008502">
    <property type="entry name" value="Prolamin-like"/>
</dbReference>
<protein>
    <recommendedName>
        <fullName evidence="3">Prolamin-like domain-containing protein</fullName>
    </recommendedName>
</protein>
<keyword evidence="5" id="KW-1185">Reference proteome</keyword>
<organism evidence="4 5">
    <name type="scientific">Rubroshorea leprosula</name>
    <dbReference type="NCBI Taxonomy" id="152421"/>
    <lineage>
        <taxon>Eukaryota</taxon>
        <taxon>Viridiplantae</taxon>
        <taxon>Streptophyta</taxon>
        <taxon>Embryophyta</taxon>
        <taxon>Tracheophyta</taxon>
        <taxon>Spermatophyta</taxon>
        <taxon>Magnoliopsida</taxon>
        <taxon>eudicotyledons</taxon>
        <taxon>Gunneridae</taxon>
        <taxon>Pentapetalae</taxon>
        <taxon>rosids</taxon>
        <taxon>malvids</taxon>
        <taxon>Malvales</taxon>
        <taxon>Dipterocarpaceae</taxon>
        <taxon>Rubroshorea</taxon>
    </lineage>
</organism>
<feature type="domain" description="Prolamin-like" evidence="3">
    <location>
        <begin position="52"/>
        <end position="125"/>
    </location>
</feature>